<dbReference type="AlphaFoldDB" id="A0A2R6NF07"/>
<evidence type="ECO:0000313" key="3">
    <source>
        <dbReference type="Proteomes" id="UP000186601"/>
    </source>
</evidence>
<dbReference type="STRING" id="98765.A0A2R6NF07"/>
<organism evidence="2 3">
    <name type="scientific">Hermanssonia centrifuga</name>
    <dbReference type="NCBI Taxonomy" id="98765"/>
    <lineage>
        <taxon>Eukaryota</taxon>
        <taxon>Fungi</taxon>
        <taxon>Dikarya</taxon>
        <taxon>Basidiomycota</taxon>
        <taxon>Agaricomycotina</taxon>
        <taxon>Agaricomycetes</taxon>
        <taxon>Polyporales</taxon>
        <taxon>Meruliaceae</taxon>
        <taxon>Hermanssonia</taxon>
    </lineage>
</organism>
<proteinExistence type="predicted"/>
<evidence type="ECO:0000259" key="1">
    <source>
        <dbReference type="Pfam" id="PF12770"/>
    </source>
</evidence>
<name>A0A2R6NF07_9APHY</name>
<reference evidence="2 3" key="1">
    <citation type="submission" date="2018-02" db="EMBL/GenBank/DDBJ databases">
        <title>Genome sequence of the basidiomycete white-rot fungus Phlebia centrifuga.</title>
        <authorList>
            <person name="Granchi Z."/>
            <person name="Peng M."/>
            <person name="de Vries R.P."/>
            <person name="Hilden K."/>
            <person name="Makela M.R."/>
            <person name="Grigoriev I."/>
            <person name="Riley R."/>
        </authorList>
    </citation>
    <scope>NUCLEOTIDE SEQUENCE [LARGE SCALE GENOMIC DNA]</scope>
    <source>
        <strain evidence="2 3">FBCC195</strain>
    </source>
</reference>
<dbReference type="InterPro" id="IPR024983">
    <property type="entry name" value="CHAT_dom"/>
</dbReference>
<dbReference type="Proteomes" id="UP000186601">
    <property type="component" value="Unassembled WGS sequence"/>
</dbReference>
<dbReference type="EMBL" id="MLYV02001309">
    <property type="protein sequence ID" value="PSR70838.1"/>
    <property type="molecule type" value="Genomic_DNA"/>
</dbReference>
<dbReference type="OrthoDB" id="3169018at2759"/>
<protein>
    <recommendedName>
        <fullName evidence="1">CHAT domain-containing protein</fullName>
    </recommendedName>
</protein>
<sequence>MDHTPELEQAMDDSYYVIYKGAIQTFHHIARLHETFKPYGTLVLGTMFCDSDNHVAPSLDTAEGFSQRRETLASIYRCMSMAQGLFRNEQLVMAVEPPDICECSLHLALVFSQIALQKTEASESDNRDDLRNPQIQLLSERAKLPGFENDLNQVVGMCKGMLTPSFEGARSVYLQQRYVESLLTRFDFFHDTADLDESIFLLQQFADIPDYQLRDSRVMLCDAICKRFSSCGGVDNLTIAISIIQHFLIAPIWDMEWHNSDDTRLNKGRAFLAAIFRRLPVTQMDQQHGIALLEVYRGMLRLPYRMMKVGLDLHLGLPILVLARGLALEAFEHALIFSSPECAVEMLEKCRDVFWTQTLRLRSSFDGLPPPLAEKLRLVASKLESYVHMMYSTNWEGDNFRWQQELDVLRKTQAEFHSLAADARQLEGYEHFMSDPNPPFSSLAMAAQKGPVVILAAREMSESTDAIIIRSPTSGAEHIVLHGMSLTRLSSISLRLQDLITRSRNGDASYDNTDEISRAGRPAVRAGGEQLFATLWREVVQPVINALGYQKADGRDRPRLWWCPTGQFMCVPLHAAGNYSGDGDCCSDYVVSSYTRSLQALSNARQGLESILTSTPKAMLVAEMNAPNLTPLPNVAKEITVVKSVIPSHAIISLNGESEADHGTRVQDVVEALPQASIVHLACHGTQRDAKSSAIHYASEALESGFCLRDGTLKILHFLRLGMPRAFFAFLSACESAKGDDTQPDESVHMAAAMMFCGFRSVVATMWTMDDLDGPEVAKAIYTELFKGGPFNPDDVPYALDAVVRSMRARRLPPSRWATYVHMGV</sequence>
<comment type="caution">
    <text evidence="2">The sequence shown here is derived from an EMBL/GenBank/DDBJ whole genome shotgun (WGS) entry which is preliminary data.</text>
</comment>
<keyword evidence="3" id="KW-1185">Reference proteome</keyword>
<feature type="domain" description="CHAT" evidence="1">
    <location>
        <begin position="532"/>
        <end position="824"/>
    </location>
</feature>
<accession>A0A2R6NF07</accession>
<gene>
    <name evidence="2" type="ORF">PHLCEN_2v13279</name>
</gene>
<dbReference type="Pfam" id="PF12770">
    <property type="entry name" value="CHAT"/>
    <property type="match status" value="1"/>
</dbReference>
<evidence type="ECO:0000313" key="2">
    <source>
        <dbReference type="EMBL" id="PSR70838.1"/>
    </source>
</evidence>